<feature type="domain" description="U1-type" evidence="7">
    <location>
        <begin position="135"/>
        <end position="169"/>
    </location>
</feature>
<feature type="domain" description="U1-type" evidence="7">
    <location>
        <begin position="271"/>
        <end position="304"/>
    </location>
</feature>
<name>A0A2J7QNE8_9NEOP</name>
<dbReference type="InterPro" id="IPR003604">
    <property type="entry name" value="Matrin/U1-like-C_Znf_C2H2"/>
</dbReference>
<organism evidence="8 9">
    <name type="scientific">Cryptotermes secundus</name>
    <dbReference type="NCBI Taxonomy" id="105785"/>
    <lineage>
        <taxon>Eukaryota</taxon>
        <taxon>Metazoa</taxon>
        <taxon>Ecdysozoa</taxon>
        <taxon>Arthropoda</taxon>
        <taxon>Hexapoda</taxon>
        <taxon>Insecta</taxon>
        <taxon>Pterygota</taxon>
        <taxon>Neoptera</taxon>
        <taxon>Polyneoptera</taxon>
        <taxon>Dictyoptera</taxon>
        <taxon>Blattodea</taxon>
        <taxon>Blattoidea</taxon>
        <taxon>Termitoidae</taxon>
        <taxon>Kalotermitidae</taxon>
        <taxon>Cryptotermitinae</taxon>
        <taxon>Cryptotermes</taxon>
    </lineage>
</organism>
<evidence type="ECO:0000256" key="1">
    <source>
        <dbReference type="ARBA" id="ARBA00001936"/>
    </source>
</evidence>
<keyword evidence="3" id="KW-0808">Transferase</keyword>
<comment type="caution">
    <text evidence="8">The sequence shown here is derived from an EMBL/GenBank/DDBJ whole genome shotgun (WGS) entry which is preliminary data.</text>
</comment>
<dbReference type="GO" id="GO:1990817">
    <property type="term" value="F:poly(A) RNA polymerase activity"/>
    <property type="evidence" value="ECO:0007669"/>
    <property type="project" value="UniProtKB-ARBA"/>
</dbReference>
<feature type="domain" description="U1-type" evidence="7">
    <location>
        <begin position="461"/>
        <end position="495"/>
    </location>
</feature>
<feature type="domain" description="U1-type" evidence="7">
    <location>
        <begin position="196"/>
        <end position="229"/>
    </location>
</feature>
<evidence type="ECO:0000256" key="2">
    <source>
        <dbReference type="ARBA" id="ARBA00001946"/>
    </source>
</evidence>
<dbReference type="EMBL" id="NEVH01013195">
    <property type="protein sequence ID" value="PNF30106.1"/>
    <property type="molecule type" value="Genomic_DNA"/>
</dbReference>
<dbReference type="CDD" id="cd05402">
    <property type="entry name" value="NT_PAP_TUTase"/>
    <property type="match status" value="1"/>
</dbReference>
<evidence type="ECO:0000256" key="6">
    <source>
        <dbReference type="SAM" id="MobiDB-lite"/>
    </source>
</evidence>
<protein>
    <recommendedName>
        <fullName evidence="7">U1-type domain-containing protein</fullName>
    </recommendedName>
</protein>
<feature type="domain" description="U1-type" evidence="7">
    <location>
        <begin position="340"/>
        <end position="375"/>
    </location>
</feature>
<dbReference type="GO" id="GO:0031123">
    <property type="term" value="P:RNA 3'-end processing"/>
    <property type="evidence" value="ECO:0007669"/>
    <property type="project" value="TreeGrafter"/>
</dbReference>
<reference evidence="8 9" key="1">
    <citation type="submission" date="2017-12" db="EMBL/GenBank/DDBJ databases">
        <title>Hemimetabolous genomes reveal molecular basis of termite eusociality.</title>
        <authorList>
            <person name="Harrison M.C."/>
            <person name="Jongepier E."/>
            <person name="Robertson H.M."/>
            <person name="Arning N."/>
            <person name="Bitard-Feildel T."/>
            <person name="Chao H."/>
            <person name="Childers C.P."/>
            <person name="Dinh H."/>
            <person name="Doddapaneni H."/>
            <person name="Dugan S."/>
            <person name="Gowin J."/>
            <person name="Greiner C."/>
            <person name="Han Y."/>
            <person name="Hu H."/>
            <person name="Hughes D.S.T."/>
            <person name="Huylmans A.-K."/>
            <person name="Kemena C."/>
            <person name="Kremer L.P.M."/>
            <person name="Lee S.L."/>
            <person name="Lopez-Ezquerra A."/>
            <person name="Mallet L."/>
            <person name="Monroy-Kuhn J.M."/>
            <person name="Moser A."/>
            <person name="Murali S.C."/>
            <person name="Muzny D.M."/>
            <person name="Otani S."/>
            <person name="Piulachs M.-D."/>
            <person name="Poelchau M."/>
            <person name="Qu J."/>
            <person name="Schaub F."/>
            <person name="Wada-Katsumata A."/>
            <person name="Worley K.C."/>
            <person name="Xie Q."/>
            <person name="Ylla G."/>
            <person name="Poulsen M."/>
            <person name="Gibbs R.A."/>
            <person name="Schal C."/>
            <person name="Richards S."/>
            <person name="Belles X."/>
            <person name="Korb J."/>
            <person name="Bornberg-Bauer E."/>
        </authorList>
    </citation>
    <scope>NUCLEOTIDE SEQUENCE [LARGE SCALE GENOMIC DNA]</scope>
    <source>
        <tissue evidence="8">Whole body</tissue>
    </source>
</reference>
<dbReference type="InterPro" id="IPR054708">
    <property type="entry name" value="MTPAP-like_central"/>
</dbReference>
<dbReference type="OrthoDB" id="407432at2759"/>
<dbReference type="InterPro" id="IPR002058">
    <property type="entry name" value="PAP_assoc"/>
</dbReference>
<sequence length="1015" mass="113652">MDHVHMGKSSRESSWLCSKDLPSTSSVKEHPKGHRNRKAQMKDSEQPITRQSNVEVGHQKVKVQGKPQCTVSSVVPTAMQVGVKKLNTDSRADVQRQVEVSDALFQVQRETCAGQRGRKQQYERTEYKNIWSLGNSLLWCELCDVTLLNSDSVEQHIVGKQHTENLAIAAVNIEPLWKTVRELEGGQTNNICMLSHNKFWCGLCSKSMDTNGVVSHVGASSHQQKLKKLDKTKKKYTNTSQKWVQHDMYDIWEEICRAENGRWSNIWHTSGDTFHCEPCKVLLSVHDVLAHVMDTPHQEKIRAPENIEMNEKLAKISDYLWQEIHKLDRAHQAYFKIDNSTTLYCTSCCVRIPATVQNVTDHIRGKTHMTTIVRRLTSEHPSHMKQANSLVEENFPSPIVTQTENLAENRPRVKDESFTSEGSQSEICKASNNAQEALVKALVPREKDGSDHSGSLLQGKSCLFHCTLCDTETELEETWNLHKCSKKHRTQVSKLMAEGKNPVTCTCSNCGVTIFCSQSDFAKHICHEVPSNILNGIYENAQQLSKSNAAESLLQENLKCGEQADPTDDVPRIVVSGYPKRVGMDLLYNFFSDFGTVCFVAVGSESAVIEFVERDAVKRTQEKPLFLANAALTVKTLTYYNHQGTVHSARSVDSKGGSSQVAEVVHENVVSAHASRQSLQETLDALCNTTSYVSNQKKDKQVCQFLETLFSAVFPGCKAISFGSRLSGLALSDSDLDIFLDTGGMYNGRSRQGSDIQELIVSAAESTLLADPECCNVEGVPSARTPIIKFFHTPSGTQCDVAFRHGLGCENTKLIKFYLSLDPRVRPVILFIKHWAHSHKLTGQSNITSYALTWLVIFYLQEASGFGLPSVELLQRLHEGPVKRIAGWKCSFNRSKSKIPVIKSSQTVLQLLHGFFMYYHNFNFSKDVICPLIGLPICKQFFSNSPQDLPLAMETYVHRVTKDKHAERFRTKCSMCVQDPFDLSHNLTKGTSAAMLQKFKILCGLSGDTCAKLDS</sequence>
<dbReference type="GO" id="GO:0008270">
    <property type="term" value="F:zinc ion binding"/>
    <property type="evidence" value="ECO:0007669"/>
    <property type="project" value="InterPro"/>
</dbReference>
<dbReference type="InterPro" id="IPR043519">
    <property type="entry name" value="NT_sf"/>
</dbReference>
<feature type="region of interest" description="Disordered" evidence="6">
    <location>
        <begin position="1"/>
        <end position="53"/>
    </location>
</feature>
<dbReference type="PANTHER" id="PTHR12271">
    <property type="entry name" value="POLY A POLYMERASE CID PAP -RELATED"/>
    <property type="match status" value="1"/>
</dbReference>
<accession>A0A2J7QNE8</accession>
<keyword evidence="4" id="KW-0479">Metal-binding</keyword>
<gene>
    <name evidence="8" type="ORF">B7P43_G03142</name>
</gene>
<evidence type="ECO:0000259" key="7">
    <source>
        <dbReference type="SMART" id="SM00451"/>
    </source>
</evidence>
<dbReference type="Gene3D" id="1.10.1410.10">
    <property type="match status" value="1"/>
</dbReference>
<dbReference type="EMBL" id="NEVH01013195">
    <property type="protein sequence ID" value="PNF30113.1"/>
    <property type="molecule type" value="Genomic_DNA"/>
</dbReference>
<dbReference type="InterPro" id="IPR035979">
    <property type="entry name" value="RBD_domain_sf"/>
</dbReference>
<feature type="compositionally biased region" description="Basic and acidic residues" evidence="6">
    <location>
        <begin position="1"/>
        <end position="11"/>
    </location>
</feature>
<evidence type="ECO:0000313" key="9">
    <source>
        <dbReference type="Proteomes" id="UP000235965"/>
    </source>
</evidence>
<dbReference type="GO" id="GO:0003676">
    <property type="term" value="F:nucleic acid binding"/>
    <property type="evidence" value="ECO:0007669"/>
    <property type="project" value="InterPro"/>
</dbReference>
<evidence type="ECO:0000313" key="8">
    <source>
        <dbReference type="EMBL" id="PNF30112.1"/>
    </source>
</evidence>
<dbReference type="InParanoid" id="A0A2J7QNE8"/>
<evidence type="ECO:0000256" key="3">
    <source>
        <dbReference type="ARBA" id="ARBA00022679"/>
    </source>
</evidence>
<dbReference type="STRING" id="105785.A0A2J7QNE8"/>
<dbReference type="Pfam" id="PF03828">
    <property type="entry name" value="PAP_assoc"/>
    <property type="match status" value="1"/>
</dbReference>
<dbReference type="PANTHER" id="PTHR12271:SF66">
    <property type="entry name" value="TERMINAL URIDYLYLTRANSFERASE TAILOR"/>
    <property type="match status" value="1"/>
</dbReference>
<dbReference type="AlphaFoldDB" id="A0A2J7QNE8"/>
<dbReference type="SMART" id="SM00451">
    <property type="entry name" value="ZnF_U1"/>
    <property type="match status" value="5"/>
</dbReference>
<dbReference type="GO" id="GO:0050265">
    <property type="term" value="F:RNA uridylyltransferase activity"/>
    <property type="evidence" value="ECO:0007669"/>
    <property type="project" value="TreeGrafter"/>
</dbReference>
<dbReference type="SUPFAM" id="SSF81631">
    <property type="entry name" value="PAP/OAS1 substrate-binding domain"/>
    <property type="match status" value="1"/>
</dbReference>
<comment type="cofactor">
    <cofactor evidence="1">
        <name>Mn(2+)</name>
        <dbReference type="ChEBI" id="CHEBI:29035"/>
    </cofactor>
</comment>
<dbReference type="EMBL" id="NEVH01013195">
    <property type="protein sequence ID" value="PNF30108.1"/>
    <property type="molecule type" value="Genomic_DNA"/>
</dbReference>
<dbReference type="SUPFAM" id="SSF57667">
    <property type="entry name" value="beta-beta-alpha zinc fingers"/>
    <property type="match status" value="1"/>
</dbReference>
<feature type="compositionally biased region" description="Polar residues" evidence="6">
    <location>
        <begin position="12"/>
        <end position="26"/>
    </location>
</feature>
<keyword evidence="5" id="KW-0460">Magnesium</keyword>
<proteinExistence type="predicted"/>
<dbReference type="SUPFAM" id="SSF81301">
    <property type="entry name" value="Nucleotidyltransferase"/>
    <property type="match status" value="1"/>
</dbReference>
<dbReference type="Gene3D" id="3.30.460.10">
    <property type="entry name" value="Beta Polymerase, domain 2"/>
    <property type="match status" value="1"/>
</dbReference>
<dbReference type="InterPro" id="IPR036236">
    <property type="entry name" value="Znf_C2H2_sf"/>
</dbReference>
<dbReference type="Gene3D" id="3.30.160.60">
    <property type="entry name" value="Classic Zinc Finger"/>
    <property type="match status" value="1"/>
</dbReference>
<comment type="cofactor">
    <cofactor evidence="2">
        <name>Mg(2+)</name>
        <dbReference type="ChEBI" id="CHEBI:18420"/>
    </cofactor>
</comment>
<dbReference type="EMBL" id="NEVH01013195">
    <property type="protein sequence ID" value="PNF30112.1"/>
    <property type="molecule type" value="Genomic_DNA"/>
</dbReference>
<dbReference type="Pfam" id="PF22600">
    <property type="entry name" value="MTPAP-like_central"/>
    <property type="match status" value="1"/>
</dbReference>
<keyword evidence="9" id="KW-1185">Reference proteome</keyword>
<evidence type="ECO:0000256" key="4">
    <source>
        <dbReference type="ARBA" id="ARBA00022723"/>
    </source>
</evidence>
<evidence type="ECO:0000256" key="5">
    <source>
        <dbReference type="ARBA" id="ARBA00022842"/>
    </source>
</evidence>
<dbReference type="Proteomes" id="UP000235965">
    <property type="component" value="Unassembled WGS sequence"/>
</dbReference>
<dbReference type="SUPFAM" id="SSF54928">
    <property type="entry name" value="RNA-binding domain, RBD"/>
    <property type="match status" value="1"/>
</dbReference>